<dbReference type="Pfam" id="PF02311">
    <property type="entry name" value="AraC_binding"/>
    <property type="match status" value="1"/>
</dbReference>
<dbReference type="InterPro" id="IPR014710">
    <property type="entry name" value="RmlC-like_jellyroll"/>
</dbReference>
<dbReference type="Gene3D" id="2.60.120.10">
    <property type="entry name" value="Jelly Rolls"/>
    <property type="match status" value="1"/>
</dbReference>
<keyword evidence="1" id="KW-0805">Transcription regulation</keyword>
<dbReference type="InterPro" id="IPR018060">
    <property type="entry name" value="HTH_AraC"/>
</dbReference>
<gene>
    <name evidence="5" type="ORF">IDH44_14715</name>
</gene>
<dbReference type="PROSITE" id="PS01124">
    <property type="entry name" value="HTH_ARAC_FAMILY_2"/>
    <property type="match status" value="1"/>
</dbReference>
<proteinExistence type="predicted"/>
<dbReference type="InterPro" id="IPR003313">
    <property type="entry name" value="AraC-bd"/>
</dbReference>
<dbReference type="SUPFAM" id="SSF46689">
    <property type="entry name" value="Homeodomain-like"/>
    <property type="match status" value="2"/>
</dbReference>
<organism evidence="5 6">
    <name type="scientific">Paenibacillus sabuli</name>
    <dbReference type="NCBI Taxonomy" id="2772509"/>
    <lineage>
        <taxon>Bacteria</taxon>
        <taxon>Bacillati</taxon>
        <taxon>Bacillota</taxon>
        <taxon>Bacilli</taxon>
        <taxon>Bacillales</taxon>
        <taxon>Paenibacillaceae</taxon>
        <taxon>Paenibacillus</taxon>
    </lineage>
</organism>
<evidence type="ECO:0000256" key="3">
    <source>
        <dbReference type="ARBA" id="ARBA00023163"/>
    </source>
</evidence>
<keyword evidence="3" id="KW-0804">Transcription</keyword>
<dbReference type="PRINTS" id="PR00032">
    <property type="entry name" value="HTHARAC"/>
</dbReference>
<evidence type="ECO:0000313" key="6">
    <source>
        <dbReference type="Proteomes" id="UP000621560"/>
    </source>
</evidence>
<comment type="caution">
    <text evidence="5">The sequence shown here is derived from an EMBL/GenBank/DDBJ whole genome shotgun (WGS) entry which is preliminary data.</text>
</comment>
<name>A0A927GSM8_9BACL</name>
<dbReference type="Proteomes" id="UP000621560">
    <property type="component" value="Unassembled WGS sequence"/>
</dbReference>
<dbReference type="InterPro" id="IPR037923">
    <property type="entry name" value="HTH-like"/>
</dbReference>
<dbReference type="PANTHER" id="PTHR43280">
    <property type="entry name" value="ARAC-FAMILY TRANSCRIPTIONAL REGULATOR"/>
    <property type="match status" value="1"/>
</dbReference>
<feature type="domain" description="HTH araC/xylS-type" evidence="4">
    <location>
        <begin position="189"/>
        <end position="287"/>
    </location>
</feature>
<dbReference type="GO" id="GO:0043565">
    <property type="term" value="F:sequence-specific DNA binding"/>
    <property type="evidence" value="ECO:0007669"/>
    <property type="project" value="InterPro"/>
</dbReference>
<keyword evidence="6" id="KW-1185">Reference proteome</keyword>
<evidence type="ECO:0000313" key="5">
    <source>
        <dbReference type="EMBL" id="MBD2846451.1"/>
    </source>
</evidence>
<dbReference type="SMART" id="SM00342">
    <property type="entry name" value="HTH_ARAC"/>
    <property type="match status" value="1"/>
</dbReference>
<evidence type="ECO:0000256" key="2">
    <source>
        <dbReference type="ARBA" id="ARBA00023125"/>
    </source>
</evidence>
<dbReference type="AlphaFoldDB" id="A0A927GSM8"/>
<dbReference type="InterPro" id="IPR020449">
    <property type="entry name" value="Tscrpt_reg_AraC-type_HTH"/>
</dbReference>
<dbReference type="PANTHER" id="PTHR43280:SF2">
    <property type="entry name" value="HTH-TYPE TRANSCRIPTIONAL REGULATOR EXSA"/>
    <property type="match status" value="1"/>
</dbReference>
<dbReference type="EMBL" id="JACXIZ010000024">
    <property type="protein sequence ID" value="MBD2846451.1"/>
    <property type="molecule type" value="Genomic_DNA"/>
</dbReference>
<evidence type="ECO:0000256" key="1">
    <source>
        <dbReference type="ARBA" id="ARBA00023015"/>
    </source>
</evidence>
<dbReference type="Pfam" id="PF12833">
    <property type="entry name" value="HTH_18"/>
    <property type="match status" value="1"/>
</dbReference>
<dbReference type="GO" id="GO:0003700">
    <property type="term" value="F:DNA-binding transcription factor activity"/>
    <property type="evidence" value="ECO:0007669"/>
    <property type="project" value="InterPro"/>
</dbReference>
<dbReference type="PROSITE" id="PS00041">
    <property type="entry name" value="HTH_ARAC_FAMILY_1"/>
    <property type="match status" value="1"/>
</dbReference>
<keyword evidence="2" id="KW-0238">DNA-binding</keyword>
<evidence type="ECO:0000259" key="4">
    <source>
        <dbReference type="PROSITE" id="PS01124"/>
    </source>
</evidence>
<dbReference type="InterPro" id="IPR018062">
    <property type="entry name" value="HTH_AraC-typ_CS"/>
</dbReference>
<sequence>MTMRPHVHLYRSRDFMSEELPIYVNRAIESFDLRQHAHEFLEICYVGEGKGYHYVGETGIAVARGDIFLLPRGVTHVFRPSSATASVPLVVYNCVIGVDALDHFLAAFPGGDALRGLAQSTAHRQYRDRHGEFHSLFQQLHYEYMARRPGRTAALYSTVMLLLLYLLREDAQDQADAQPASAAVEAGMAEVLHHLHAHAREPVRLSDLAARLGVGARQFHRLFTRQTGMTLRQYVQTVRIDEACRLLVQTHRSIGEIAAAVGYQDMPHFNRLFKRMTGDSPRDYRKRSRS</sequence>
<dbReference type="Gene3D" id="1.10.10.60">
    <property type="entry name" value="Homeodomain-like"/>
    <property type="match status" value="2"/>
</dbReference>
<protein>
    <submittedName>
        <fullName evidence="5">Helix-turn-helix transcriptional regulator</fullName>
    </submittedName>
</protein>
<reference evidence="5" key="1">
    <citation type="submission" date="2020-09" db="EMBL/GenBank/DDBJ databases">
        <title>A novel bacterium of genus Paenibacillus, isolated from South China Sea.</title>
        <authorList>
            <person name="Huang H."/>
            <person name="Mo K."/>
            <person name="Hu Y."/>
        </authorList>
    </citation>
    <scope>NUCLEOTIDE SEQUENCE</scope>
    <source>
        <strain evidence="5">IB182496</strain>
    </source>
</reference>
<dbReference type="SUPFAM" id="SSF51215">
    <property type="entry name" value="Regulatory protein AraC"/>
    <property type="match status" value="1"/>
</dbReference>
<accession>A0A927GSM8</accession>
<dbReference type="InterPro" id="IPR009057">
    <property type="entry name" value="Homeodomain-like_sf"/>
</dbReference>